<reference evidence="1" key="1">
    <citation type="submission" date="2014-05" db="EMBL/GenBank/DDBJ databases">
        <authorList>
            <person name="Urmite Genomes"/>
        </authorList>
    </citation>
    <scope>NUCLEOTIDE SEQUENCE</scope>
    <source>
        <strain evidence="1">DSM 44074</strain>
    </source>
</reference>
<sequence>MTVGVAKDPAPWMKARVDRLAELLAQNHGLWIPRQVLRAELARYLTDCSSLFAVSRFEARSYVTEEMMRQSAAELARNYQRRIRTDTA</sequence>
<reference evidence="1" key="2">
    <citation type="submission" date="2015-09" db="EMBL/GenBank/DDBJ databases">
        <title>Draft genome sequence of Mycobacterium neoaurum DSM 44074.</title>
        <authorList>
            <person name="Croce O."/>
            <person name="Robert C."/>
            <person name="Raoult D."/>
            <person name="Drancourt M."/>
        </authorList>
    </citation>
    <scope>NUCLEOTIDE SEQUENCE</scope>
    <source>
        <strain evidence="1">DSM 44074</strain>
    </source>
</reference>
<protein>
    <submittedName>
        <fullName evidence="1">Uncharacterized protein</fullName>
    </submittedName>
</protein>
<dbReference type="EMBL" id="LK021340">
    <property type="protein sequence ID" value="CDQ46069.1"/>
    <property type="molecule type" value="Genomic_DNA"/>
</dbReference>
<dbReference type="AlphaFoldDB" id="A0AAV2WP72"/>
<proteinExistence type="predicted"/>
<dbReference type="Proteomes" id="UP000028864">
    <property type="component" value="Unassembled WGS sequence"/>
</dbReference>
<evidence type="ECO:0000313" key="2">
    <source>
        <dbReference type="Proteomes" id="UP000028864"/>
    </source>
</evidence>
<name>A0AAV2WP72_MYCNE</name>
<accession>A0AAV2WP72</accession>
<dbReference type="RefSeq" id="WP_138158145.1">
    <property type="nucleotide sequence ID" value="NZ_JAKNRE010000011.1"/>
</dbReference>
<organism evidence="1 2">
    <name type="scientific">Mycolicibacterium neoaurum</name>
    <name type="common">Mycobacterium neoaurum</name>
    <dbReference type="NCBI Taxonomy" id="1795"/>
    <lineage>
        <taxon>Bacteria</taxon>
        <taxon>Bacillati</taxon>
        <taxon>Actinomycetota</taxon>
        <taxon>Actinomycetes</taxon>
        <taxon>Mycobacteriales</taxon>
        <taxon>Mycobacteriaceae</taxon>
        <taxon>Mycolicibacterium</taxon>
    </lineage>
</organism>
<gene>
    <name evidence="1" type="ORF">BN1047_03972</name>
</gene>
<evidence type="ECO:0000313" key="1">
    <source>
        <dbReference type="EMBL" id="CDQ46069.1"/>
    </source>
</evidence>